<keyword evidence="1" id="KW-0732">Signal</keyword>
<protein>
    <recommendedName>
        <fullName evidence="4">DUF3078 family protein</fullName>
    </recommendedName>
</protein>
<dbReference type="RefSeq" id="WP_121923904.1">
    <property type="nucleotide sequence ID" value="NZ_CBCSGA010000002.1"/>
</dbReference>
<proteinExistence type="predicted"/>
<reference evidence="2 3" key="1">
    <citation type="submission" date="2018-10" db="EMBL/GenBank/DDBJ databases">
        <title>Genomic Encyclopedia of Archaeal and Bacterial Type Strains, Phase II (KMG-II): from individual species to whole genera.</title>
        <authorList>
            <person name="Goeker M."/>
        </authorList>
    </citation>
    <scope>NUCLEOTIDE SEQUENCE [LARGE SCALE GENOMIC DNA]</scope>
    <source>
        <strain evidence="2 3">DSM 19727</strain>
    </source>
</reference>
<evidence type="ECO:0000313" key="2">
    <source>
        <dbReference type="EMBL" id="RMA77761.1"/>
    </source>
</evidence>
<dbReference type="EMBL" id="REFH01000007">
    <property type="protein sequence ID" value="RMA77761.1"/>
    <property type="molecule type" value="Genomic_DNA"/>
</dbReference>
<evidence type="ECO:0000256" key="1">
    <source>
        <dbReference type="SAM" id="SignalP"/>
    </source>
</evidence>
<accession>A0A3L9ZXZ9</accession>
<name>A0A3L9ZXZ9_9FLAO</name>
<dbReference type="Pfam" id="PF11276">
    <property type="entry name" value="DUF3078"/>
    <property type="match status" value="1"/>
</dbReference>
<keyword evidence="3" id="KW-1185">Reference proteome</keyword>
<feature type="chain" id="PRO_5018179810" description="DUF3078 family protein" evidence="1">
    <location>
        <begin position="22"/>
        <end position="345"/>
    </location>
</feature>
<dbReference type="InterPro" id="IPR021428">
    <property type="entry name" value="DUF3078"/>
</dbReference>
<dbReference type="AlphaFoldDB" id="A0A3L9ZXZ9"/>
<sequence length="345" mass="39228">MKSLTYTFFLLAFTISFNSFAQETKTVTYLYDSLVPATKKFVVAQPRVPAFKIRTKTHYLPFSHWSQKNTLGFDISEVAFVNWNAGGTSSISGLLKGKFLRNYSSLNSNWSNELIFRYGVNKQDGQSIKKTDDALQINSSFGYRHNPKSNWYHSVKFNFNTQFTNGYAYPNTSKAISKTFAPAYIFLGMGAENINKEKNRTFYVSPFTFKTTLVLDQTLANQGAFGVPKAIYDADKNIIEEGKKSKMELGFLITNKFKKEILKNINLENRISLYSDYINRFGNIDVNCDLQLELIVNQYVKANIGAHIIYDDDIKSKREIAGVQVTEGPKTQVRQAIGVGLEYVF</sequence>
<dbReference type="OrthoDB" id="1495718at2"/>
<dbReference type="Proteomes" id="UP000280368">
    <property type="component" value="Unassembled WGS sequence"/>
</dbReference>
<evidence type="ECO:0008006" key="4">
    <source>
        <dbReference type="Google" id="ProtNLM"/>
    </source>
</evidence>
<feature type="signal peptide" evidence="1">
    <location>
        <begin position="1"/>
        <end position="21"/>
    </location>
</feature>
<evidence type="ECO:0000313" key="3">
    <source>
        <dbReference type="Proteomes" id="UP000280368"/>
    </source>
</evidence>
<organism evidence="2 3">
    <name type="scientific">Flavobacterium weaverense</name>
    <dbReference type="NCBI Taxonomy" id="271156"/>
    <lineage>
        <taxon>Bacteria</taxon>
        <taxon>Pseudomonadati</taxon>
        <taxon>Bacteroidota</taxon>
        <taxon>Flavobacteriia</taxon>
        <taxon>Flavobacteriales</taxon>
        <taxon>Flavobacteriaceae</taxon>
        <taxon>Flavobacterium</taxon>
    </lineage>
</organism>
<comment type="caution">
    <text evidence="2">The sequence shown here is derived from an EMBL/GenBank/DDBJ whole genome shotgun (WGS) entry which is preliminary data.</text>
</comment>
<gene>
    <name evidence="2" type="ORF">BC961_0106</name>
</gene>